<feature type="transmembrane region" description="Helical" evidence="1">
    <location>
        <begin position="127"/>
        <end position="144"/>
    </location>
</feature>
<evidence type="ECO:0000313" key="2">
    <source>
        <dbReference type="EMBL" id="KAK9291602.1"/>
    </source>
</evidence>
<feature type="transmembrane region" description="Helical" evidence="1">
    <location>
        <begin position="91"/>
        <end position="115"/>
    </location>
</feature>
<keyword evidence="1" id="KW-1133">Transmembrane helix</keyword>
<proteinExistence type="predicted"/>
<reference evidence="2 3" key="1">
    <citation type="journal article" date="2024" name="Plant J.">
        <title>Genome sequences and population genomics reveal climatic adaptation and genomic divergence between two closely related sweetgum species.</title>
        <authorList>
            <person name="Xu W.Q."/>
            <person name="Ren C.Q."/>
            <person name="Zhang X.Y."/>
            <person name="Comes H.P."/>
            <person name="Liu X.H."/>
            <person name="Li Y.G."/>
            <person name="Kettle C.J."/>
            <person name="Jalonen R."/>
            <person name="Gaisberger H."/>
            <person name="Ma Y.Z."/>
            <person name="Qiu Y.X."/>
        </authorList>
    </citation>
    <scope>NUCLEOTIDE SEQUENCE [LARGE SCALE GENOMIC DNA]</scope>
    <source>
        <strain evidence="2">Hangzhou</strain>
    </source>
</reference>
<sequence>MKVNLKMLCGLGYFGLKMIKTFLVIVMGMTLEFVAVVNDLLGRYSSFVGTQWDESRLGLRRLSGFILMRWAVRDALTQLLDSKFQEGDFGVFVYVVFGEIVVAFIFAVDSWVAIVDSRNGGEIMKEGCYLISTMLSQAIHIKYLESILYGSFIRWVLSHACGKYFALVFQSVAEVYFMVAWHIFYFAVRCRDPNPDGRRFGRRDLEGFIEGLR</sequence>
<gene>
    <name evidence="2" type="ORF">L1049_019551</name>
</gene>
<keyword evidence="1" id="KW-0812">Transmembrane</keyword>
<comment type="caution">
    <text evidence="2">The sequence shown here is derived from an EMBL/GenBank/DDBJ whole genome shotgun (WGS) entry which is preliminary data.</text>
</comment>
<dbReference type="Pfam" id="PF25105">
    <property type="entry name" value="DUF7813"/>
    <property type="match status" value="2"/>
</dbReference>
<dbReference type="Proteomes" id="UP001415857">
    <property type="component" value="Unassembled WGS sequence"/>
</dbReference>
<evidence type="ECO:0000256" key="1">
    <source>
        <dbReference type="SAM" id="Phobius"/>
    </source>
</evidence>
<dbReference type="InterPro" id="IPR056715">
    <property type="entry name" value="DUF7813"/>
</dbReference>
<accession>A0AAP0SBI8</accession>
<dbReference type="PANTHER" id="PTHR36353:SF1">
    <property type="entry name" value="TRANSMEMBRANE PROTEIN"/>
    <property type="match status" value="1"/>
</dbReference>
<evidence type="ECO:0000313" key="3">
    <source>
        <dbReference type="Proteomes" id="UP001415857"/>
    </source>
</evidence>
<name>A0AAP0SBI8_LIQFO</name>
<keyword evidence="1" id="KW-0472">Membrane</keyword>
<dbReference type="AlphaFoldDB" id="A0AAP0SBI8"/>
<keyword evidence="3" id="KW-1185">Reference proteome</keyword>
<protein>
    <submittedName>
        <fullName evidence="2">Uncharacterized protein</fullName>
    </submittedName>
</protein>
<organism evidence="2 3">
    <name type="scientific">Liquidambar formosana</name>
    <name type="common">Formosan gum</name>
    <dbReference type="NCBI Taxonomy" id="63359"/>
    <lineage>
        <taxon>Eukaryota</taxon>
        <taxon>Viridiplantae</taxon>
        <taxon>Streptophyta</taxon>
        <taxon>Embryophyta</taxon>
        <taxon>Tracheophyta</taxon>
        <taxon>Spermatophyta</taxon>
        <taxon>Magnoliopsida</taxon>
        <taxon>eudicotyledons</taxon>
        <taxon>Gunneridae</taxon>
        <taxon>Pentapetalae</taxon>
        <taxon>Saxifragales</taxon>
        <taxon>Altingiaceae</taxon>
        <taxon>Liquidambar</taxon>
    </lineage>
</organism>
<feature type="transmembrane region" description="Helical" evidence="1">
    <location>
        <begin position="164"/>
        <end position="188"/>
    </location>
</feature>
<feature type="transmembrane region" description="Helical" evidence="1">
    <location>
        <begin position="21"/>
        <end position="41"/>
    </location>
</feature>
<dbReference type="PANTHER" id="PTHR36353">
    <property type="entry name" value="TRANSMEMBRANE PROTEIN"/>
    <property type="match status" value="1"/>
</dbReference>
<dbReference type="EMBL" id="JBBPBK010000001">
    <property type="protein sequence ID" value="KAK9291602.1"/>
    <property type="molecule type" value="Genomic_DNA"/>
</dbReference>